<feature type="region of interest" description="Disordered" evidence="13">
    <location>
        <begin position="353"/>
        <end position="394"/>
    </location>
</feature>
<accession>A0A9Q1GYR2</accession>
<proteinExistence type="inferred from homology"/>
<keyword evidence="10" id="KW-0943">RNA-mediated gene silencing</keyword>
<dbReference type="GO" id="GO:0090486">
    <property type="term" value="F:small RNA 2'-O-methyltransferase activity"/>
    <property type="evidence" value="ECO:0007669"/>
    <property type="project" value="UniProtKB-EC"/>
</dbReference>
<reference evidence="14" key="1">
    <citation type="submission" date="2021-10" db="EMBL/GenBank/DDBJ databases">
        <title>Tropical sea cucumber genome reveals ecological adaptation and Cuvierian tubules defense mechanism.</title>
        <authorList>
            <person name="Chen T."/>
        </authorList>
    </citation>
    <scope>NUCLEOTIDE SEQUENCE</scope>
    <source>
        <strain evidence="14">Nanhai2018</strain>
        <tissue evidence="14">Muscle</tissue>
    </source>
</reference>
<organism evidence="14 15">
    <name type="scientific">Holothuria leucospilota</name>
    <name type="common">Black long sea cucumber</name>
    <name type="synonym">Mertensiothuria leucospilota</name>
    <dbReference type="NCBI Taxonomy" id="206669"/>
    <lineage>
        <taxon>Eukaryota</taxon>
        <taxon>Metazoa</taxon>
        <taxon>Echinodermata</taxon>
        <taxon>Eleutherozoa</taxon>
        <taxon>Echinozoa</taxon>
        <taxon>Holothuroidea</taxon>
        <taxon>Aspidochirotacea</taxon>
        <taxon>Aspidochirotida</taxon>
        <taxon>Holothuriidae</taxon>
        <taxon>Holothuria</taxon>
    </lineage>
</organism>
<dbReference type="GO" id="GO:0034587">
    <property type="term" value="P:piRNA processing"/>
    <property type="evidence" value="ECO:0007669"/>
    <property type="project" value="TreeGrafter"/>
</dbReference>
<evidence type="ECO:0000256" key="6">
    <source>
        <dbReference type="ARBA" id="ARBA00022691"/>
    </source>
</evidence>
<evidence type="ECO:0000256" key="1">
    <source>
        <dbReference type="ARBA" id="ARBA00001946"/>
    </source>
</evidence>
<evidence type="ECO:0000256" key="4">
    <source>
        <dbReference type="ARBA" id="ARBA00022603"/>
    </source>
</evidence>
<evidence type="ECO:0000313" key="15">
    <source>
        <dbReference type="Proteomes" id="UP001152320"/>
    </source>
</evidence>
<comment type="caution">
    <text evidence="14">The sequence shown here is derived from an EMBL/GenBank/DDBJ whole genome shotgun (WGS) entry which is preliminary data.</text>
</comment>
<feature type="compositionally biased region" description="Acidic residues" evidence="13">
    <location>
        <begin position="360"/>
        <end position="377"/>
    </location>
</feature>
<dbReference type="GO" id="GO:0005737">
    <property type="term" value="C:cytoplasm"/>
    <property type="evidence" value="ECO:0007669"/>
    <property type="project" value="TreeGrafter"/>
</dbReference>
<sequence length="394" mass="44788">MASFTSSANDCDFGEDPVTSDISFSPPVSEQRYQAAVELVKEFQPKKVVDMGCGPCSIIQRLKWHHCIQELVGVDVDCELLKSRAHLGKPIMADYLNPRGNPFVVRLYKGSIGQFDDRMTDCDLLICIEVIEHLFEEDLSKVPAVVFGNIRPRRALFTTPNSEFNVLFKNKTERFRHPDHKFEWTRQEFVNWCSSICDKYGYKVQYLGMGAGPEGTEQYGCCTQGAVLTADDGRHHTQGKGDFSEETANVTKQTDSQPYEMVSEIVHPFKPKDSISLEQRIEWEVERCMQDALTSSADELTTEDHDDNGRLYLMPLEKLIRYPSLNKLCSSDIETLRSGLMASRRLNLSEDGSVLLYKEPEDETEESSSESDEEDDLPLVCANQEEEEEDWDAD</sequence>
<evidence type="ECO:0000256" key="8">
    <source>
        <dbReference type="ARBA" id="ARBA00022842"/>
    </source>
</evidence>
<evidence type="ECO:0000256" key="7">
    <source>
        <dbReference type="ARBA" id="ARBA00022723"/>
    </source>
</evidence>
<dbReference type="GO" id="GO:0030422">
    <property type="term" value="P:siRNA processing"/>
    <property type="evidence" value="ECO:0007669"/>
    <property type="project" value="TreeGrafter"/>
</dbReference>
<dbReference type="GO" id="GO:0001510">
    <property type="term" value="P:RNA methylation"/>
    <property type="evidence" value="ECO:0007669"/>
    <property type="project" value="InterPro"/>
</dbReference>
<dbReference type="InterPro" id="IPR026610">
    <property type="entry name" value="Hen1"/>
</dbReference>
<keyword evidence="8" id="KW-0460">Magnesium</keyword>
<dbReference type="OrthoDB" id="2154311at2759"/>
<gene>
    <name evidence="14" type="ORF">HOLleu_28794</name>
</gene>
<keyword evidence="9" id="KW-0694">RNA-binding</keyword>
<comment type="catalytic activity">
    <reaction evidence="12">
        <text>small RNA 3'-end nucleotide + S-adenosyl-L-methionine = small RNA 3'-end 2'-O-methylnucleotide + S-adenosyl-L-homocysteine + H(+)</text>
        <dbReference type="Rhea" id="RHEA:37887"/>
        <dbReference type="Rhea" id="RHEA-COMP:10415"/>
        <dbReference type="Rhea" id="RHEA-COMP:10416"/>
        <dbReference type="ChEBI" id="CHEBI:15378"/>
        <dbReference type="ChEBI" id="CHEBI:57856"/>
        <dbReference type="ChEBI" id="CHEBI:59789"/>
        <dbReference type="ChEBI" id="CHEBI:74896"/>
        <dbReference type="ChEBI" id="CHEBI:74898"/>
        <dbReference type="EC" id="2.1.1.386"/>
    </reaction>
</comment>
<dbReference type="Gene3D" id="3.40.50.150">
    <property type="entry name" value="Vaccinia Virus protein VP39"/>
    <property type="match status" value="1"/>
</dbReference>
<evidence type="ECO:0000256" key="5">
    <source>
        <dbReference type="ARBA" id="ARBA00022679"/>
    </source>
</evidence>
<dbReference type="Proteomes" id="UP001152320">
    <property type="component" value="Chromosome 14"/>
</dbReference>
<keyword evidence="7" id="KW-0479">Metal-binding</keyword>
<dbReference type="PANTHER" id="PTHR21404:SF3">
    <property type="entry name" value="SMALL RNA 2'-O-METHYLTRANSFERASE"/>
    <property type="match status" value="1"/>
</dbReference>
<keyword evidence="15" id="KW-1185">Reference proteome</keyword>
<evidence type="ECO:0000256" key="2">
    <source>
        <dbReference type="ARBA" id="ARBA00009026"/>
    </source>
</evidence>
<evidence type="ECO:0000256" key="11">
    <source>
        <dbReference type="ARBA" id="ARBA00035025"/>
    </source>
</evidence>
<protein>
    <recommendedName>
        <fullName evidence="3">Small RNA 2'-O-methyltransferase</fullName>
        <ecNumber evidence="11">2.1.1.386</ecNumber>
    </recommendedName>
</protein>
<dbReference type="EC" id="2.1.1.386" evidence="11"/>
<keyword evidence="6" id="KW-0949">S-adenosyl-L-methionine</keyword>
<evidence type="ECO:0000256" key="9">
    <source>
        <dbReference type="ARBA" id="ARBA00022884"/>
    </source>
</evidence>
<evidence type="ECO:0000256" key="3">
    <source>
        <dbReference type="ARBA" id="ARBA00021330"/>
    </source>
</evidence>
<dbReference type="AlphaFoldDB" id="A0A9Q1GYR2"/>
<dbReference type="GO" id="GO:0046872">
    <property type="term" value="F:metal ion binding"/>
    <property type="evidence" value="ECO:0007669"/>
    <property type="project" value="UniProtKB-KW"/>
</dbReference>
<evidence type="ECO:0000256" key="13">
    <source>
        <dbReference type="SAM" id="MobiDB-lite"/>
    </source>
</evidence>
<dbReference type="GO" id="GO:0003723">
    <property type="term" value="F:RNA binding"/>
    <property type="evidence" value="ECO:0007669"/>
    <property type="project" value="UniProtKB-KW"/>
</dbReference>
<dbReference type="InterPro" id="IPR029063">
    <property type="entry name" value="SAM-dependent_MTases_sf"/>
</dbReference>
<evidence type="ECO:0000256" key="12">
    <source>
        <dbReference type="ARBA" id="ARBA00048418"/>
    </source>
</evidence>
<keyword evidence="4" id="KW-0489">Methyltransferase</keyword>
<dbReference type="GO" id="GO:0005634">
    <property type="term" value="C:nucleus"/>
    <property type="evidence" value="ECO:0007669"/>
    <property type="project" value="TreeGrafter"/>
</dbReference>
<dbReference type="SUPFAM" id="SSF53335">
    <property type="entry name" value="S-adenosyl-L-methionine-dependent methyltransferases"/>
    <property type="match status" value="1"/>
</dbReference>
<keyword evidence="5" id="KW-0808">Transferase</keyword>
<dbReference type="FunFam" id="3.40.50.150:FF:000124">
    <property type="entry name" value="HEN methyltransferase 1"/>
    <property type="match status" value="1"/>
</dbReference>
<dbReference type="EMBL" id="JAIZAY010000014">
    <property type="protein sequence ID" value="KAJ8029412.1"/>
    <property type="molecule type" value="Genomic_DNA"/>
</dbReference>
<comment type="similarity">
    <text evidence="2">Belongs to the methyltransferase superfamily. HEN1 family.</text>
</comment>
<evidence type="ECO:0000313" key="14">
    <source>
        <dbReference type="EMBL" id="KAJ8029412.1"/>
    </source>
</evidence>
<feature type="compositionally biased region" description="Acidic residues" evidence="13">
    <location>
        <begin position="384"/>
        <end position="394"/>
    </location>
</feature>
<evidence type="ECO:0000256" key="10">
    <source>
        <dbReference type="ARBA" id="ARBA00023158"/>
    </source>
</evidence>
<name>A0A9Q1GYR2_HOLLE</name>
<comment type="cofactor">
    <cofactor evidence="1">
        <name>Mg(2+)</name>
        <dbReference type="ChEBI" id="CHEBI:18420"/>
    </cofactor>
</comment>
<dbReference type="PANTHER" id="PTHR21404">
    <property type="entry name" value="HEN1"/>
    <property type="match status" value="1"/>
</dbReference>